<protein>
    <recommendedName>
        <fullName evidence="3">tRNA (adenine(58)-N(1))-methyltransferase non-catalytic subunit TRM6</fullName>
    </recommendedName>
    <alternativeName>
        <fullName evidence="6">tRNA(m1A58)-methyltransferase subunit TRM6</fullName>
    </alternativeName>
</protein>
<feature type="region of interest" description="Disordered" evidence="7">
    <location>
        <begin position="510"/>
        <end position="549"/>
    </location>
</feature>
<feature type="compositionally biased region" description="Basic and acidic residues" evidence="7">
    <location>
        <begin position="538"/>
        <end position="549"/>
    </location>
</feature>
<dbReference type="Pfam" id="PF04189">
    <property type="entry name" value="Gcd10p"/>
    <property type="match status" value="1"/>
</dbReference>
<proteinExistence type="inferred from homology"/>
<name>A0A836CEQ6_9STRA</name>
<evidence type="ECO:0000256" key="2">
    <source>
        <dbReference type="ARBA" id="ARBA00008320"/>
    </source>
</evidence>
<dbReference type="OrthoDB" id="10254665at2759"/>
<dbReference type="InterPro" id="IPR017423">
    <property type="entry name" value="TRM6"/>
</dbReference>
<dbReference type="GO" id="GO:0030488">
    <property type="term" value="P:tRNA methylation"/>
    <property type="evidence" value="ECO:0007669"/>
    <property type="project" value="InterPro"/>
</dbReference>
<evidence type="ECO:0000256" key="6">
    <source>
        <dbReference type="ARBA" id="ARBA00032319"/>
    </source>
</evidence>
<evidence type="ECO:0000256" key="5">
    <source>
        <dbReference type="ARBA" id="ARBA00023242"/>
    </source>
</evidence>
<dbReference type="EMBL" id="JAFCMP010000246">
    <property type="protein sequence ID" value="KAG5182453.1"/>
    <property type="molecule type" value="Genomic_DNA"/>
</dbReference>
<gene>
    <name evidence="8" type="ORF">JKP88DRAFT_319111</name>
</gene>
<feature type="region of interest" description="Disordered" evidence="7">
    <location>
        <begin position="274"/>
        <end position="323"/>
    </location>
</feature>
<dbReference type="PANTHER" id="PTHR12945:SF0">
    <property type="entry name" value="TRNA (ADENINE(58)-N(1))-METHYLTRANSFERASE NON-CATALYTIC SUBUNIT TRM6"/>
    <property type="match status" value="1"/>
</dbReference>
<evidence type="ECO:0000256" key="1">
    <source>
        <dbReference type="ARBA" id="ARBA00004123"/>
    </source>
</evidence>
<evidence type="ECO:0000313" key="9">
    <source>
        <dbReference type="Proteomes" id="UP000664859"/>
    </source>
</evidence>
<dbReference type="GO" id="GO:0005634">
    <property type="term" value="C:nucleus"/>
    <property type="evidence" value="ECO:0007669"/>
    <property type="project" value="UniProtKB-SubCell"/>
</dbReference>
<comment type="similarity">
    <text evidence="2">Belongs to the TRM6/GCD10 family.</text>
</comment>
<evidence type="ECO:0000313" key="8">
    <source>
        <dbReference type="EMBL" id="KAG5182453.1"/>
    </source>
</evidence>
<dbReference type="Proteomes" id="UP000664859">
    <property type="component" value="Unassembled WGS sequence"/>
</dbReference>
<evidence type="ECO:0000256" key="7">
    <source>
        <dbReference type="SAM" id="MobiDB-lite"/>
    </source>
</evidence>
<sequence>MAAAVSAAAAADLSPQPQPLCARAGDTAILQSSDDRRIFVDVGPGKIARVGRGPVALDPLVGAPYGTVFEVDRSTLVPVEGGLTPYADDGPVEGDMVADNRNLVDSQTAQSLTHQDIERMKAAGTSGREIIQSLVNNSETFESKTEFSQAKWLARKARKYRPRVRLERVTAHGLCTIYTERNALKCAGLRGDVLALLLSHANVSYGKSALVFDTLMGVVAAAVLERVGEAGWVLAPYHREAFNADAMKRFNFSEHLRFRTLVQFPTSEFGRLDEPEAEEPAAAALSKPPVAATSDPPAAASNGGPGADPNSADKGGSAHGASNGGITGADALALLDEGKSLGVPGGVIDPEGLDLALAAFRELLAAQGHPPEEIEKRAVKRRLRLERWQLRLTPRQTRDRLRHKADCLIIAAKCDPLSSLQALLPHLAPSGAFVVYCEFQEPMVECFKWAQTTEALINVQMCDTWYPAAVAVLTASRRPVCRVVQVLPGRTHPEMTLSSSCSGFFMSGIKVVPREDPRPSPPSDAGRKRRRPNGGKAGARDSDGGRASS</sequence>
<feature type="compositionally biased region" description="Low complexity" evidence="7">
    <location>
        <begin position="280"/>
        <end position="310"/>
    </location>
</feature>
<keyword evidence="4" id="KW-0819">tRNA processing</keyword>
<dbReference type="PANTHER" id="PTHR12945">
    <property type="entry name" value="TRANSLATION INITIATION FACTOR EIF3-RELATED"/>
    <property type="match status" value="1"/>
</dbReference>
<evidence type="ECO:0000256" key="4">
    <source>
        <dbReference type="ARBA" id="ARBA00022694"/>
    </source>
</evidence>
<comment type="caution">
    <text evidence="8">The sequence shown here is derived from an EMBL/GenBank/DDBJ whole genome shotgun (WGS) entry which is preliminary data.</text>
</comment>
<organism evidence="8 9">
    <name type="scientific">Tribonema minus</name>
    <dbReference type="NCBI Taxonomy" id="303371"/>
    <lineage>
        <taxon>Eukaryota</taxon>
        <taxon>Sar</taxon>
        <taxon>Stramenopiles</taxon>
        <taxon>Ochrophyta</taxon>
        <taxon>PX clade</taxon>
        <taxon>Xanthophyceae</taxon>
        <taxon>Tribonematales</taxon>
        <taxon>Tribonemataceae</taxon>
        <taxon>Tribonema</taxon>
    </lineage>
</organism>
<dbReference type="GO" id="GO:0031515">
    <property type="term" value="C:tRNA (m1A) methyltransferase complex"/>
    <property type="evidence" value="ECO:0007669"/>
    <property type="project" value="InterPro"/>
</dbReference>
<keyword evidence="9" id="KW-1185">Reference proteome</keyword>
<evidence type="ECO:0000256" key="3">
    <source>
        <dbReference type="ARBA" id="ARBA00021704"/>
    </source>
</evidence>
<keyword evidence="5" id="KW-0539">Nucleus</keyword>
<accession>A0A836CEQ6</accession>
<reference evidence="8" key="1">
    <citation type="submission" date="2021-02" db="EMBL/GenBank/DDBJ databases">
        <title>First Annotated Genome of the Yellow-green Alga Tribonema minus.</title>
        <authorList>
            <person name="Mahan K.M."/>
        </authorList>
    </citation>
    <scope>NUCLEOTIDE SEQUENCE</scope>
    <source>
        <strain evidence="8">UTEX B ZZ1240</strain>
    </source>
</reference>
<comment type="subcellular location">
    <subcellularLocation>
        <location evidence="1">Nucleus</location>
    </subcellularLocation>
</comment>
<dbReference type="AlphaFoldDB" id="A0A836CEQ6"/>